<gene>
    <name evidence="6" type="ORF">BKA14_000101</name>
</gene>
<keyword evidence="3 6" id="KW-0012">Acyltransferase</keyword>
<dbReference type="EC" id="2.3.1.39" evidence="1"/>
<evidence type="ECO:0000256" key="4">
    <source>
        <dbReference type="ARBA" id="ARBA00048462"/>
    </source>
</evidence>
<evidence type="ECO:0000256" key="2">
    <source>
        <dbReference type="ARBA" id="ARBA00022679"/>
    </source>
</evidence>
<dbReference type="AlphaFoldDB" id="A0A7W7CK15"/>
<accession>A0A7W7CK15</accession>
<dbReference type="GO" id="GO:0004314">
    <property type="term" value="F:[acyl-carrier-protein] S-malonyltransferase activity"/>
    <property type="evidence" value="ECO:0007669"/>
    <property type="project" value="UniProtKB-EC"/>
</dbReference>
<dbReference type="Pfam" id="PF21124">
    <property type="entry name" value="VinK_C"/>
    <property type="match status" value="1"/>
</dbReference>
<sequence length="312" mass="34046">MSALIFPGIGPMRLDDSARYLTTHPVARGLVAEADQVLGYPLIDRYREAESRGDEGAFPEPARITFLTGCVALARGVTEDGEPPVAYAGASLGGVAAAVQAGALSFADAVRLTAEWGRRANAYFAREHRDIVTQSFARVPADRLAEIRAELDARGEWNEVSCQVDHDFYLLSIREHGLDQLQRRLRAAGGLPLYVMRPPMHSPAFQAFRDEMAAEPVAGLTFTDPHTPVVSDHDGSLVTTADGIRTLLLDAATRPVRWPAVVDTLRGLGVRRVIVAGQDRLWGRVEIMTNAFEVVAVKPDTAMRPRRRSVIA</sequence>
<keyword evidence="2 6" id="KW-0808">Transferase</keyword>
<keyword evidence="7" id="KW-1185">Reference proteome</keyword>
<organism evidence="6 7">
    <name type="scientific">Paractinoplanes abujensis</name>
    <dbReference type="NCBI Taxonomy" id="882441"/>
    <lineage>
        <taxon>Bacteria</taxon>
        <taxon>Bacillati</taxon>
        <taxon>Actinomycetota</taxon>
        <taxon>Actinomycetes</taxon>
        <taxon>Micromonosporales</taxon>
        <taxon>Micromonosporaceae</taxon>
        <taxon>Paractinoplanes</taxon>
    </lineage>
</organism>
<dbReference type="PANTHER" id="PTHR42681:SF1">
    <property type="entry name" value="MALONYL-COA-ACYL CARRIER PROTEIN TRANSACYLASE, MITOCHONDRIAL"/>
    <property type="match status" value="1"/>
</dbReference>
<dbReference type="InterPro" id="IPR014043">
    <property type="entry name" value="Acyl_transferase_dom"/>
</dbReference>
<evidence type="ECO:0000313" key="6">
    <source>
        <dbReference type="EMBL" id="MBB4689953.1"/>
    </source>
</evidence>
<dbReference type="Gene3D" id="3.40.366.10">
    <property type="entry name" value="Malonyl-Coenzyme A Acyl Carrier Protein, domain 2"/>
    <property type="match status" value="1"/>
</dbReference>
<name>A0A7W7CK15_9ACTN</name>
<dbReference type="GO" id="GO:0006633">
    <property type="term" value="P:fatty acid biosynthetic process"/>
    <property type="evidence" value="ECO:0007669"/>
    <property type="project" value="TreeGrafter"/>
</dbReference>
<reference evidence="6 7" key="1">
    <citation type="submission" date="2020-08" db="EMBL/GenBank/DDBJ databases">
        <title>Sequencing the genomes of 1000 actinobacteria strains.</title>
        <authorList>
            <person name="Klenk H.-P."/>
        </authorList>
    </citation>
    <scope>NUCLEOTIDE SEQUENCE [LARGE SCALE GENOMIC DNA]</scope>
    <source>
        <strain evidence="6 7">DSM 45518</strain>
    </source>
</reference>
<dbReference type="InterPro" id="IPR049416">
    <property type="entry name" value="VinK-like_small"/>
</dbReference>
<evidence type="ECO:0000259" key="5">
    <source>
        <dbReference type="SMART" id="SM00827"/>
    </source>
</evidence>
<dbReference type="InterPro" id="IPR050858">
    <property type="entry name" value="Mal-CoA-ACP_Trans/PKS_FabD"/>
</dbReference>
<protein>
    <recommendedName>
        <fullName evidence="1">[acyl-carrier-protein] S-malonyltransferase</fullName>
        <ecNumber evidence="1">2.3.1.39</ecNumber>
    </recommendedName>
</protein>
<comment type="catalytic activity">
    <reaction evidence="4">
        <text>holo-[ACP] + malonyl-CoA = malonyl-[ACP] + CoA</text>
        <dbReference type="Rhea" id="RHEA:41792"/>
        <dbReference type="Rhea" id="RHEA-COMP:9623"/>
        <dbReference type="Rhea" id="RHEA-COMP:9685"/>
        <dbReference type="ChEBI" id="CHEBI:57287"/>
        <dbReference type="ChEBI" id="CHEBI:57384"/>
        <dbReference type="ChEBI" id="CHEBI:64479"/>
        <dbReference type="ChEBI" id="CHEBI:78449"/>
        <dbReference type="EC" id="2.3.1.39"/>
    </reaction>
</comment>
<dbReference type="SMART" id="SM00827">
    <property type="entry name" value="PKS_AT"/>
    <property type="match status" value="1"/>
</dbReference>
<feature type="domain" description="Malonyl-CoA:ACP transacylase (MAT)" evidence="5">
    <location>
        <begin position="5"/>
        <end position="282"/>
    </location>
</feature>
<dbReference type="PANTHER" id="PTHR42681">
    <property type="entry name" value="MALONYL-COA-ACYL CARRIER PROTEIN TRANSACYLASE, MITOCHONDRIAL"/>
    <property type="match status" value="1"/>
</dbReference>
<dbReference type="SUPFAM" id="SSF52151">
    <property type="entry name" value="FabD/lysophospholipase-like"/>
    <property type="match status" value="1"/>
</dbReference>
<evidence type="ECO:0000256" key="1">
    <source>
        <dbReference type="ARBA" id="ARBA00013258"/>
    </source>
</evidence>
<comment type="caution">
    <text evidence="6">The sequence shown here is derived from an EMBL/GenBank/DDBJ whole genome shotgun (WGS) entry which is preliminary data.</text>
</comment>
<dbReference type="InterPro" id="IPR001227">
    <property type="entry name" value="Ac_transferase_dom_sf"/>
</dbReference>
<dbReference type="EMBL" id="JACHMF010000001">
    <property type="protein sequence ID" value="MBB4689953.1"/>
    <property type="molecule type" value="Genomic_DNA"/>
</dbReference>
<dbReference type="RefSeq" id="WP_184948987.1">
    <property type="nucleotide sequence ID" value="NZ_BOMC01000081.1"/>
</dbReference>
<evidence type="ECO:0000256" key="3">
    <source>
        <dbReference type="ARBA" id="ARBA00023315"/>
    </source>
</evidence>
<evidence type="ECO:0000313" key="7">
    <source>
        <dbReference type="Proteomes" id="UP000542742"/>
    </source>
</evidence>
<proteinExistence type="predicted"/>
<dbReference type="Proteomes" id="UP000542742">
    <property type="component" value="Unassembled WGS sequence"/>
</dbReference>
<dbReference type="Gene3D" id="3.30.70.250">
    <property type="entry name" value="Malonyl-CoA ACP transacylase, ACP-binding"/>
    <property type="match status" value="1"/>
</dbReference>
<dbReference type="InterPro" id="IPR016035">
    <property type="entry name" value="Acyl_Trfase/lysoPLipase"/>
</dbReference>